<dbReference type="GO" id="GO:0000727">
    <property type="term" value="P:double-strand break repair via break-induced replication"/>
    <property type="evidence" value="ECO:0007669"/>
    <property type="project" value="TreeGrafter"/>
</dbReference>
<dbReference type="InterPro" id="IPR012340">
    <property type="entry name" value="NA-bd_OB-fold"/>
</dbReference>
<dbReference type="GO" id="GO:1902975">
    <property type="term" value="P:mitotic DNA replication initiation"/>
    <property type="evidence" value="ECO:0007669"/>
    <property type="project" value="TreeGrafter"/>
</dbReference>
<feature type="domain" description="MCM OB" evidence="2">
    <location>
        <begin position="112"/>
        <end position="213"/>
    </location>
</feature>
<dbReference type="GO" id="GO:0017116">
    <property type="term" value="F:single-stranded DNA helicase activity"/>
    <property type="evidence" value="ECO:0007669"/>
    <property type="project" value="TreeGrafter"/>
</dbReference>
<evidence type="ECO:0000259" key="2">
    <source>
        <dbReference type="Pfam" id="PF17207"/>
    </source>
</evidence>
<dbReference type="PANTHER" id="PTHR11630:SF46">
    <property type="entry name" value="DNA REPLICATION LICENSING FACTOR MCM3-RELATED"/>
    <property type="match status" value="1"/>
</dbReference>
<dbReference type="InterPro" id="IPR031327">
    <property type="entry name" value="MCM"/>
</dbReference>
<dbReference type="PANTHER" id="PTHR11630">
    <property type="entry name" value="DNA REPLICATION LICENSING FACTOR MCM FAMILY MEMBER"/>
    <property type="match status" value="1"/>
</dbReference>
<dbReference type="Gene3D" id="2.40.50.140">
    <property type="entry name" value="Nucleic acid-binding proteins"/>
    <property type="match status" value="1"/>
</dbReference>
<dbReference type="Gene3D" id="2.20.28.10">
    <property type="match status" value="1"/>
</dbReference>
<dbReference type="Gene3D" id="3.30.1640.10">
    <property type="entry name" value="mini-chromosome maintenance (MCM) complex, chain A, domain 1"/>
    <property type="match status" value="1"/>
</dbReference>
<reference evidence="3 4" key="1">
    <citation type="journal article" date="2023" name="BMC Biol.">
        <title>The compact genome of the sponge Oopsacas minuta (Hexactinellida) is lacking key metazoan core genes.</title>
        <authorList>
            <person name="Santini S."/>
            <person name="Schenkelaars Q."/>
            <person name="Jourda C."/>
            <person name="Duchesne M."/>
            <person name="Belahbib H."/>
            <person name="Rocher C."/>
            <person name="Selva M."/>
            <person name="Riesgo A."/>
            <person name="Vervoort M."/>
            <person name="Leys S.P."/>
            <person name="Kodjabachian L."/>
            <person name="Le Bivic A."/>
            <person name="Borchiellini C."/>
            <person name="Claverie J.M."/>
            <person name="Renard E."/>
        </authorList>
    </citation>
    <scope>NUCLEOTIDE SEQUENCE [LARGE SCALE GENOMIC DNA]</scope>
    <source>
        <strain evidence="3">SPO-2</strain>
    </source>
</reference>
<evidence type="ECO:0000259" key="1">
    <source>
        <dbReference type="Pfam" id="PF14551"/>
    </source>
</evidence>
<dbReference type="Pfam" id="PF17207">
    <property type="entry name" value="MCM_OB"/>
    <property type="match status" value="1"/>
</dbReference>
<dbReference type="GO" id="GO:0005634">
    <property type="term" value="C:nucleus"/>
    <property type="evidence" value="ECO:0007669"/>
    <property type="project" value="TreeGrafter"/>
</dbReference>
<dbReference type="InterPro" id="IPR027925">
    <property type="entry name" value="MCM_N"/>
</dbReference>
<gene>
    <name evidence="3" type="ORF">LOD99_12010</name>
</gene>
<dbReference type="Pfam" id="PF14551">
    <property type="entry name" value="MCM_N"/>
    <property type="match status" value="1"/>
</dbReference>
<proteinExistence type="predicted"/>
<organism evidence="3 4">
    <name type="scientific">Oopsacas minuta</name>
    <dbReference type="NCBI Taxonomy" id="111878"/>
    <lineage>
        <taxon>Eukaryota</taxon>
        <taxon>Metazoa</taxon>
        <taxon>Porifera</taxon>
        <taxon>Hexactinellida</taxon>
        <taxon>Hexasterophora</taxon>
        <taxon>Lyssacinosida</taxon>
        <taxon>Leucopsacidae</taxon>
        <taxon>Oopsacas</taxon>
    </lineage>
</organism>
<comment type="caution">
    <text evidence="3">The sequence shown here is derived from an EMBL/GenBank/DDBJ whole genome shotgun (WGS) entry which is preliminary data.</text>
</comment>
<accession>A0AAV7JHJ4</accession>
<dbReference type="AlphaFoldDB" id="A0AAV7JHJ4"/>
<sequence>MDFEDLTFHAAHKEYLNFLDDKSTPRNGVYFEKVQNMIRYKRHRLIIDINDLRCFLPDRVRLLFSNAVPEIVAFQKALMEFIKIIDSTYFREIEKFFVGFDGCVRSQFLNPRLVNSYSLNKLICIEGIVTKISFVHPKIIRSVHYCPNTDKILERRYSDQFSFESTLVGTSYPTKDEDGNPLETEFGLSTYKDYQTITIQELPETSPPGQLPR</sequence>
<dbReference type="SUPFAM" id="SSF50249">
    <property type="entry name" value="Nucleic acid-binding proteins"/>
    <property type="match status" value="1"/>
</dbReference>
<protein>
    <submittedName>
        <fullName evidence="3">DNA replication licensing factor Mcm3-like</fullName>
    </submittedName>
</protein>
<dbReference type="GO" id="GO:0042555">
    <property type="term" value="C:MCM complex"/>
    <property type="evidence" value="ECO:0007669"/>
    <property type="project" value="TreeGrafter"/>
</dbReference>
<feature type="domain" description="MCM N-terminal" evidence="1">
    <location>
        <begin position="13"/>
        <end position="101"/>
    </location>
</feature>
<evidence type="ECO:0000313" key="4">
    <source>
        <dbReference type="Proteomes" id="UP001165289"/>
    </source>
</evidence>
<dbReference type="GO" id="GO:0006271">
    <property type="term" value="P:DNA strand elongation involved in DNA replication"/>
    <property type="evidence" value="ECO:0007669"/>
    <property type="project" value="TreeGrafter"/>
</dbReference>
<dbReference type="InterPro" id="IPR033762">
    <property type="entry name" value="MCM_OB"/>
</dbReference>
<dbReference type="EMBL" id="JAKMXF010000332">
    <property type="protein sequence ID" value="KAI6648201.1"/>
    <property type="molecule type" value="Genomic_DNA"/>
</dbReference>
<evidence type="ECO:0000313" key="3">
    <source>
        <dbReference type="EMBL" id="KAI6648201.1"/>
    </source>
</evidence>
<name>A0AAV7JHJ4_9METZ</name>
<dbReference type="GO" id="GO:0005524">
    <property type="term" value="F:ATP binding"/>
    <property type="evidence" value="ECO:0007669"/>
    <property type="project" value="InterPro"/>
</dbReference>
<dbReference type="GO" id="GO:0003697">
    <property type="term" value="F:single-stranded DNA binding"/>
    <property type="evidence" value="ECO:0007669"/>
    <property type="project" value="TreeGrafter"/>
</dbReference>
<dbReference type="Proteomes" id="UP001165289">
    <property type="component" value="Unassembled WGS sequence"/>
</dbReference>
<keyword evidence="4" id="KW-1185">Reference proteome</keyword>